<dbReference type="InterPro" id="IPR006076">
    <property type="entry name" value="FAD-dep_OxRdtase"/>
</dbReference>
<dbReference type="Proteomes" id="UP000320496">
    <property type="component" value="Chromosome"/>
</dbReference>
<dbReference type="InterPro" id="IPR012727">
    <property type="entry name" value="Gly_oxidase_ThiO"/>
</dbReference>
<dbReference type="EMBL" id="CP036275">
    <property type="protein sequence ID" value="QDU36889.1"/>
    <property type="molecule type" value="Genomic_DNA"/>
</dbReference>
<dbReference type="GO" id="GO:0009229">
    <property type="term" value="P:thiamine diphosphate biosynthetic process"/>
    <property type="evidence" value="ECO:0007669"/>
    <property type="project" value="UniProtKB-UniPathway"/>
</dbReference>
<dbReference type="Pfam" id="PF01266">
    <property type="entry name" value="DAO"/>
    <property type="match status" value="1"/>
</dbReference>
<dbReference type="GO" id="GO:0005737">
    <property type="term" value="C:cytoplasm"/>
    <property type="evidence" value="ECO:0007669"/>
    <property type="project" value="TreeGrafter"/>
</dbReference>
<sequence length="364" mass="39900">MHDVVVVGGGVIGLAVAYELSRRGQKVQLLEQGQPGREASWAGAGILPPGCPAPPEDPLVGLTAATNRLWPRLSEELRESTGIDNGFRRCGSIEFGENPGNDVSDEMAAWQQIGAETEPLSTESARDYEENLDADWGPCFRLPQTCQVRNPRHLKALLGASEHEGVEIVSGATAVDFEMERERVTAVRTLTDRYPAERVIICSGSWTSPLLARAGIRAEIEPIRGQIVLLSTPQPVLRHVIECGHRYLVPRPDGRLLIGATQEQAGFDKRNTATAVQDLLQFALRLCPALADAHIERIWAGLRPRALRGRPYIGPSPRFENLYLAAGHFRWGLHLSPITGLLIRQMILGDPLEIDPSPFGFAVE</sequence>
<protein>
    <submittedName>
        <fullName evidence="5">Hydrogen cyanide synthase subunit HcnC</fullName>
        <ecNumber evidence="5">1.4.99.5</ecNumber>
    </submittedName>
</protein>
<keyword evidence="3 5" id="KW-0560">Oxidoreductase</keyword>
<dbReference type="GO" id="GO:0050622">
    <property type="term" value="F:glycine dehydrogenase (cyanide-forming) activity"/>
    <property type="evidence" value="ECO:0007669"/>
    <property type="project" value="UniProtKB-EC"/>
</dbReference>
<dbReference type="Gene3D" id="3.50.50.60">
    <property type="entry name" value="FAD/NAD(P)-binding domain"/>
    <property type="match status" value="1"/>
</dbReference>
<dbReference type="OrthoDB" id="9794226at2"/>
<organism evidence="5 6">
    <name type="scientific">Maioricimonas rarisocia</name>
    <dbReference type="NCBI Taxonomy" id="2528026"/>
    <lineage>
        <taxon>Bacteria</taxon>
        <taxon>Pseudomonadati</taxon>
        <taxon>Planctomycetota</taxon>
        <taxon>Planctomycetia</taxon>
        <taxon>Planctomycetales</taxon>
        <taxon>Planctomycetaceae</taxon>
        <taxon>Maioricimonas</taxon>
    </lineage>
</organism>
<keyword evidence="2" id="KW-0784">Thiamine biosynthesis</keyword>
<dbReference type="Gene3D" id="3.30.9.10">
    <property type="entry name" value="D-Amino Acid Oxidase, subunit A, domain 2"/>
    <property type="match status" value="1"/>
</dbReference>
<dbReference type="InterPro" id="IPR036188">
    <property type="entry name" value="FAD/NAD-bd_sf"/>
</dbReference>
<comment type="pathway">
    <text evidence="1">Cofactor biosynthesis; thiamine diphosphate biosynthesis.</text>
</comment>
<dbReference type="NCBIfam" id="TIGR02352">
    <property type="entry name" value="thiamin_ThiO"/>
    <property type="match status" value="1"/>
</dbReference>
<dbReference type="EC" id="1.4.99.5" evidence="5"/>
<dbReference type="KEGG" id="mri:Mal4_11900"/>
<evidence type="ECO:0000313" key="6">
    <source>
        <dbReference type="Proteomes" id="UP000320496"/>
    </source>
</evidence>
<dbReference type="AlphaFoldDB" id="A0A517Z330"/>
<accession>A0A517Z330</accession>
<dbReference type="GO" id="GO:0050660">
    <property type="term" value="F:flavin adenine dinucleotide binding"/>
    <property type="evidence" value="ECO:0007669"/>
    <property type="project" value="InterPro"/>
</dbReference>
<evidence type="ECO:0000313" key="5">
    <source>
        <dbReference type="EMBL" id="QDU36889.1"/>
    </source>
</evidence>
<proteinExistence type="predicted"/>
<evidence type="ECO:0000259" key="4">
    <source>
        <dbReference type="Pfam" id="PF01266"/>
    </source>
</evidence>
<dbReference type="PANTHER" id="PTHR13847">
    <property type="entry name" value="SARCOSINE DEHYDROGENASE-RELATED"/>
    <property type="match status" value="1"/>
</dbReference>
<dbReference type="UniPathway" id="UPA00060"/>
<name>A0A517Z330_9PLAN</name>
<gene>
    <name evidence="5" type="primary">hcnC</name>
    <name evidence="5" type="ORF">Mal4_11900</name>
</gene>
<reference evidence="5 6" key="1">
    <citation type="submission" date="2019-02" db="EMBL/GenBank/DDBJ databases">
        <title>Deep-cultivation of Planctomycetes and their phenomic and genomic characterization uncovers novel biology.</title>
        <authorList>
            <person name="Wiegand S."/>
            <person name="Jogler M."/>
            <person name="Boedeker C."/>
            <person name="Pinto D."/>
            <person name="Vollmers J."/>
            <person name="Rivas-Marin E."/>
            <person name="Kohn T."/>
            <person name="Peeters S.H."/>
            <person name="Heuer A."/>
            <person name="Rast P."/>
            <person name="Oberbeckmann S."/>
            <person name="Bunk B."/>
            <person name="Jeske O."/>
            <person name="Meyerdierks A."/>
            <person name="Storesund J.E."/>
            <person name="Kallscheuer N."/>
            <person name="Luecker S."/>
            <person name="Lage O.M."/>
            <person name="Pohl T."/>
            <person name="Merkel B.J."/>
            <person name="Hornburger P."/>
            <person name="Mueller R.-W."/>
            <person name="Bruemmer F."/>
            <person name="Labrenz M."/>
            <person name="Spormann A.M."/>
            <person name="Op den Camp H."/>
            <person name="Overmann J."/>
            <person name="Amann R."/>
            <person name="Jetten M.S.M."/>
            <person name="Mascher T."/>
            <person name="Medema M.H."/>
            <person name="Devos D.P."/>
            <person name="Kaster A.-K."/>
            <person name="Ovreas L."/>
            <person name="Rohde M."/>
            <person name="Galperin M.Y."/>
            <person name="Jogler C."/>
        </authorList>
    </citation>
    <scope>NUCLEOTIDE SEQUENCE [LARGE SCALE GENOMIC DNA]</scope>
    <source>
        <strain evidence="5 6">Mal4</strain>
    </source>
</reference>
<keyword evidence="6" id="KW-1185">Reference proteome</keyword>
<dbReference type="SUPFAM" id="SSF54373">
    <property type="entry name" value="FAD-linked reductases, C-terminal domain"/>
    <property type="match status" value="1"/>
</dbReference>
<dbReference type="PANTHER" id="PTHR13847:SF289">
    <property type="entry name" value="GLYCINE OXIDASE"/>
    <property type="match status" value="1"/>
</dbReference>
<dbReference type="SUPFAM" id="SSF51905">
    <property type="entry name" value="FAD/NAD(P)-binding domain"/>
    <property type="match status" value="1"/>
</dbReference>
<evidence type="ECO:0000256" key="1">
    <source>
        <dbReference type="ARBA" id="ARBA00004948"/>
    </source>
</evidence>
<feature type="domain" description="FAD dependent oxidoreductase" evidence="4">
    <location>
        <begin position="3"/>
        <end position="345"/>
    </location>
</feature>
<dbReference type="RefSeq" id="WP_145367507.1">
    <property type="nucleotide sequence ID" value="NZ_CP036275.1"/>
</dbReference>
<evidence type="ECO:0000256" key="2">
    <source>
        <dbReference type="ARBA" id="ARBA00022977"/>
    </source>
</evidence>
<dbReference type="GO" id="GO:0009228">
    <property type="term" value="P:thiamine biosynthetic process"/>
    <property type="evidence" value="ECO:0007669"/>
    <property type="project" value="UniProtKB-KW"/>
</dbReference>
<evidence type="ECO:0000256" key="3">
    <source>
        <dbReference type="ARBA" id="ARBA00023002"/>
    </source>
</evidence>